<dbReference type="EMBL" id="FMWD01000001">
    <property type="protein sequence ID" value="SCZ49275.1"/>
    <property type="molecule type" value="Genomic_DNA"/>
</dbReference>
<dbReference type="RefSeq" id="WP_092991534.1">
    <property type="nucleotide sequence ID" value="NZ_FMWD01000001.1"/>
</dbReference>
<evidence type="ECO:0000313" key="6">
    <source>
        <dbReference type="EMBL" id="SCZ49275.1"/>
    </source>
</evidence>
<dbReference type="GO" id="GO:0046872">
    <property type="term" value="F:metal ion binding"/>
    <property type="evidence" value="ECO:0007669"/>
    <property type="project" value="UniProtKB-KW"/>
</dbReference>
<evidence type="ECO:0000259" key="5">
    <source>
        <dbReference type="PROSITE" id="PS51747"/>
    </source>
</evidence>
<organism evidence="6 7">
    <name type="scientific">Thiohalomonas denitrificans</name>
    <dbReference type="NCBI Taxonomy" id="415747"/>
    <lineage>
        <taxon>Bacteria</taxon>
        <taxon>Pseudomonadati</taxon>
        <taxon>Pseudomonadota</taxon>
        <taxon>Gammaproteobacteria</taxon>
        <taxon>Thiohalomonadales</taxon>
        <taxon>Thiohalomonadaceae</taxon>
        <taxon>Thiohalomonas</taxon>
    </lineage>
</organism>
<protein>
    <submittedName>
        <fullName evidence="6">tRNA(Arg) A34 adenosine deaminase TadA</fullName>
    </submittedName>
</protein>
<dbReference type="GO" id="GO:0006152">
    <property type="term" value="P:purine nucleoside catabolic process"/>
    <property type="evidence" value="ECO:0007669"/>
    <property type="project" value="TreeGrafter"/>
</dbReference>
<evidence type="ECO:0000313" key="7">
    <source>
        <dbReference type="Proteomes" id="UP000199648"/>
    </source>
</evidence>
<dbReference type="Gene3D" id="3.40.140.10">
    <property type="entry name" value="Cytidine Deaminase, domain 2"/>
    <property type="match status" value="1"/>
</dbReference>
<keyword evidence="4" id="KW-0862">Zinc</keyword>
<proteinExistence type="inferred from homology"/>
<dbReference type="Pfam" id="PF00383">
    <property type="entry name" value="dCMP_cyt_deam_1"/>
    <property type="match status" value="1"/>
</dbReference>
<comment type="similarity">
    <text evidence="1">Belongs to the cytidine and deoxycytidylate deaminase family.</text>
</comment>
<sequence length="156" mass="16911">MEPDRSFLETAVRLAERSVEEGGGPFGALVVRDGQIIGNGTNCVTLDNDPTAHAEVRAIRDACRNLGDYSLAGCTLYVSCAPCPMCLSAAYWARLDAIFFAAPREAAAEAGFDDLFIADELARTPEERQLPSQQVDIPGAERPFALWSAKPDRAEY</sequence>
<name>A0A1G5PIC7_9GAMM</name>
<keyword evidence="2" id="KW-0479">Metal-binding</keyword>
<dbReference type="STRING" id="415747.SAMN03097708_00107"/>
<dbReference type="PROSITE" id="PS51747">
    <property type="entry name" value="CYT_DCMP_DEAMINASES_2"/>
    <property type="match status" value="1"/>
</dbReference>
<keyword evidence="7" id="KW-1185">Reference proteome</keyword>
<dbReference type="InterPro" id="IPR002125">
    <property type="entry name" value="CMP_dCMP_dom"/>
</dbReference>
<dbReference type="OrthoDB" id="9802676at2"/>
<dbReference type="AlphaFoldDB" id="A0A1G5PIC7"/>
<dbReference type="PANTHER" id="PTHR11079:SF161">
    <property type="entry name" value="CMP_DCMP-TYPE DEAMINASE DOMAIN-CONTAINING PROTEIN"/>
    <property type="match status" value="1"/>
</dbReference>
<dbReference type="CDD" id="cd01285">
    <property type="entry name" value="nucleoside_deaminase"/>
    <property type="match status" value="1"/>
</dbReference>
<feature type="domain" description="CMP/dCMP-type deaminase" evidence="5">
    <location>
        <begin position="2"/>
        <end position="115"/>
    </location>
</feature>
<dbReference type="GO" id="GO:0047974">
    <property type="term" value="F:guanosine deaminase activity"/>
    <property type="evidence" value="ECO:0007669"/>
    <property type="project" value="TreeGrafter"/>
</dbReference>
<evidence type="ECO:0000256" key="1">
    <source>
        <dbReference type="ARBA" id="ARBA00006576"/>
    </source>
</evidence>
<dbReference type="SUPFAM" id="SSF53927">
    <property type="entry name" value="Cytidine deaminase-like"/>
    <property type="match status" value="1"/>
</dbReference>
<gene>
    <name evidence="6" type="ORF">SAMN03097708_00107</name>
</gene>
<evidence type="ECO:0000256" key="4">
    <source>
        <dbReference type="ARBA" id="ARBA00022833"/>
    </source>
</evidence>
<keyword evidence="3" id="KW-0378">Hydrolase</keyword>
<dbReference type="Proteomes" id="UP000199648">
    <property type="component" value="Unassembled WGS sequence"/>
</dbReference>
<reference evidence="6 7" key="1">
    <citation type="submission" date="2016-10" db="EMBL/GenBank/DDBJ databases">
        <authorList>
            <person name="de Groot N.N."/>
        </authorList>
    </citation>
    <scope>NUCLEOTIDE SEQUENCE [LARGE SCALE GENOMIC DNA]</scope>
    <source>
        <strain evidence="6 7">HLD2</strain>
    </source>
</reference>
<evidence type="ECO:0000256" key="3">
    <source>
        <dbReference type="ARBA" id="ARBA00022801"/>
    </source>
</evidence>
<evidence type="ECO:0000256" key="2">
    <source>
        <dbReference type="ARBA" id="ARBA00022723"/>
    </source>
</evidence>
<dbReference type="PANTHER" id="PTHR11079">
    <property type="entry name" value="CYTOSINE DEAMINASE FAMILY MEMBER"/>
    <property type="match status" value="1"/>
</dbReference>
<accession>A0A1G5PIC7</accession>
<dbReference type="InterPro" id="IPR016193">
    <property type="entry name" value="Cytidine_deaminase-like"/>
</dbReference>
<dbReference type="FunFam" id="3.40.140.10:FF:000011">
    <property type="entry name" value="tRNA-specific adenosine deaminase"/>
    <property type="match status" value="1"/>
</dbReference>